<accession>A0A7J6TUE5</accession>
<evidence type="ECO:0000313" key="4">
    <source>
        <dbReference type="Proteomes" id="UP000553632"/>
    </source>
</evidence>
<dbReference type="EMBL" id="JABANM010004601">
    <property type="protein sequence ID" value="KAF4749004.1"/>
    <property type="molecule type" value="Genomic_DNA"/>
</dbReference>
<name>A0A7J6TUE5_PEROL</name>
<evidence type="ECO:0000256" key="1">
    <source>
        <dbReference type="SAM" id="MobiDB-lite"/>
    </source>
</evidence>
<feature type="region of interest" description="Disordered" evidence="1">
    <location>
        <begin position="21"/>
        <end position="135"/>
    </location>
</feature>
<feature type="compositionally biased region" description="Polar residues" evidence="1">
    <location>
        <begin position="21"/>
        <end position="30"/>
    </location>
</feature>
<dbReference type="EMBL" id="JABANO010005015">
    <property type="protein sequence ID" value="KAF4754228.1"/>
    <property type="molecule type" value="Genomic_DNA"/>
</dbReference>
<evidence type="ECO:0000313" key="2">
    <source>
        <dbReference type="EMBL" id="KAF4749004.1"/>
    </source>
</evidence>
<reference evidence="4 5" key="1">
    <citation type="submission" date="2020-04" db="EMBL/GenBank/DDBJ databases">
        <title>Perkinsus olseni comparative genomics.</title>
        <authorList>
            <person name="Bogema D.R."/>
        </authorList>
    </citation>
    <scope>NUCLEOTIDE SEQUENCE [LARGE SCALE GENOMIC DNA]</scope>
    <source>
        <strain evidence="2">ATCC PRA-205</strain>
        <strain evidence="3 4">ATCC PRA-207</strain>
    </source>
</reference>
<feature type="compositionally biased region" description="Basic and acidic residues" evidence="1">
    <location>
        <begin position="56"/>
        <end position="69"/>
    </location>
</feature>
<organism evidence="2 5">
    <name type="scientific">Perkinsus olseni</name>
    <name type="common">Perkinsus atlanticus</name>
    <dbReference type="NCBI Taxonomy" id="32597"/>
    <lineage>
        <taxon>Eukaryota</taxon>
        <taxon>Sar</taxon>
        <taxon>Alveolata</taxon>
        <taxon>Perkinsozoa</taxon>
        <taxon>Perkinsea</taxon>
        <taxon>Perkinsida</taxon>
        <taxon>Perkinsidae</taxon>
        <taxon>Perkinsus</taxon>
    </lineage>
</organism>
<evidence type="ECO:0000313" key="5">
    <source>
        <dbReference type="Proteomes" id="UP000574390"/>
    </source>
</evidence>
<evidence type="ECO:0000313" key="3">
    <source>
        <dbReference type="EMBL" id="KAF4754228.1"/>
    </source>
</evidence>
<feature type="compositionally biased region" description="Low complexity" evidence="1">
    <location>
        <begin position="126"/>
        <end position="135"/>
    </location>
</feature>
<feature type="non-terminal residue" evidence="2">
    <location>
        <position position="1"/>
    </location>
</feature>
<gene>
    <name evidence="2" type="ORF">FOZ62_010572</name>
    <name evidence="3" type="ORF">FOZ63_013462</name>
</gene>
<dbReference type="Proteomes" id="UP000553632">
    <property type="component" value="Unassembled WGS sequence"/>
</dbReference>
<dbReference type="AlphaFoldDB" id="A0A7J6TUE5"/>
<proteinExistence type="predicted"/>
<keyword evidence="4" id="KW-1185">Reference proteome</keyword>
<feature type="compositionally biased region" description="Polar residues" evidence="1">
    <location>
        <begin position="70"/>
        <end position="90"/>
    </location>
</feature>
<comment type="caution">
    <text evidence="2">The sequence shown here is derived from an EMBL/GenBank/DDBJ whole genome shotgun (WGS) entry which is preliminary data.</text>
</comment>
<dbReference type="Proteomes" id="UP000574390">
    <property type="component" value="Unassembled WGS sequence"/>
</dbReference>
<sequence>DSESRAYLVLGGLNILLKTATSITDNNGSENPGALSPAAKRTRTSPPVEGPAAKRRASEPTTAEHDGSRRTTASSTTMNVYESKPTSIDEPTQPEESHSGVSDELERTLTQPGLEEWMRNEGGELPAAADPSTPSASELLLDEDTLSWAAENFDDLVGYFE</sequence>
<protein>
    <submittedName>
        <fullName evidence="2">Uncharacterized protein</fullName>
    </submittedName>
</protein>